<evidence type="ECO:0000313" key="1">
    <source>
        <dbReference type="Proteomes" id="UP000887572"/>
    </source>
</evidence>
<protein>
    <submittedName>
        <fullName evidence="2">Uncharacterized protein</fullName>
    </submittedName>
</protein>
<accession>A0A914HBB5</accession>
<keyword evidence="1" id="KW-1185">Reference proteome</keyword>
<evidence type="ECO:0000313" key="2">
    <source>
        <dbReference type="WBParaSite" id="Gr19_v10_g15499.t2"/>
    </source>
</evidence>
<proteinExistence type="predicted"/>
<dbReference type="WBParaSite" id="Gr19_v10_g15499.t2">
    <property type="protein sequence ID" value="Gr19_v10_g15499.t2"/>
    <property type="gene ID" value="Gr19_v10_g15499"/>
</dbReference>
<sequence length="309" mass="35530">MGWELGDLQIRRAIGGNGAEIVKFVECKFERLLPIPQEPLPDKVIGFKWLTIRYIDQSVIGYLQCIRRLFDSKGTNLFIRSPGIQNRSWEIIWKEIWPLIKDNICGFYLLSSELGRLRQFSPTILGDCPKLRLINSVDVFPAFPADDSAGASSAQALAKWLHTPRGDGHPKVLKCSLWERVGGGERVGGERVVLLPLKLEFINSTYSVNFIVCLWNCSAGIVEPFELKNNLTGERLEFRRFNKDFCLLVRCPIERDKDKWAKWEKEAIEWKCHRQWNRIWIVLDDRRGSIGDGMLDANEGPSEAKKRKN</sequence>
<name>A0A914HBB5_GLORO</name>
<dbReference type="Proteomes" id="UP000887572">
    <property type="component" value="Unplaced"/>
</dbReference>
<dbReference type="AlphaFoldDB" id="A0A914HBB5"/>
<reference evidence="2" key="1">
    <citation type="submission" date="2022-11" db="UniProtKB">
        <authorList>
            <consortium name="WormBaseParasite"/>
        </authorList>
    </citation>
    <scope>IDENTIFICATION</scope>
</reference>
<organism evidence="1 2">
    <name type="scientific">Globodera rostochiensis</name>
    <name type="common">Golden nematode worm</name>
    <name type="synonym">Heterodera rostochiensis</name>
    <dbReference type="NCBI Taxonomy" id="31243"/>
    <lineage>
        <taxon>Eukaryota</taxon>
        <taxon>Metazoa</taxon>
        <taxon>Ecdysozoa</taxon>
        <taxon>Nematoda</taxon>
        <taxon>Chromadorea</taxon>
        <taxon>Rhabditida</taxon>
        <taxon>Tylenchina</taxon>
        <taxon>Tylenchomorpha</taxon>
        <taxon>Tylenchoidea</taxon>
        <taxon>Heteroderidae</taxon>
        <taxon>Heteroderinae</taxon>
        <taxon>Globodera</taxon>
    </lineage>
</organism>